<sequence>MSLLKIPLIFSSALGVHVSLTPPNAPPSKTEVVHGTFNEWVITQHVNYGLLVFKSVYWALSFTEIAVITSRAIDTNRLPSVIQHAVVPFLRKIEVTPITSPFLFATAVVIAGGFLRRWCFRTLGHLFTFELSVRKGHQLVKTGPYSIVRHPAYTAAALQYAGILFLHGQRASWLRDSGILERVPGLKFIALACAVERAITVISLLRRISQEEEVVKSLFGDEWKSWAKVVRYRLIPGIY</sequence>
<dbReference type="GO" id="GO:0005789">
    <property type="term" value="C:endoplasmic reticulum membrane"/>
    <property type="evidence" value="ECO:0007669"/>
    <property type="project" value="UniProtKB-SubCell"/>
</dbReference>
<dbReference type="AlphaFoldDB" id="A0A1J8PZS5"/>
<keyword evidence="5" id="KW-0808">Transferase</keyword>
<dbReference type="Pfam" id="PF04140">
    <property type="entry name" value="ICMT"/>
    <property type="match status" value="1"/>
</dbReference>
<dbReference type="PANTHER" id="PTHR12714:SF25">
    <property type="entry name" value="CONSERVED HYPOTHETICAL MEMBRANE PROTEIN"/>
    <property type="match status" value="1"/>
</dbReference>
<protein>
    <recommendedName>
        <fullName evidence="5">Protein-S-isoprenylcysteine O-methyltransferase</fullName>
        <ecNumber evidence="5">2.1.1.100</ecNumber>
    </recommendedName>
</protein>
<dbReference type="STRING" id="180088.A0A1J8PZS5"/>
<keyword evidence="2" id="KW-0812">Transmembrane</keyword>
<dbReference type="Gene3D" id="1.20.120.1630">
    <property type="match status" value="1"/>
</dbReference>
<evidence type="ECO:0000313" key="8">
    <source>
        <dbReference type="Proteomes" id="UP000183567"/>
    </source>
</evidence>
<keyword evidence="4" id="KW-0472">Membrane</keyword>
<dbReference type="PANTHER" id="PTHR12714">
    <property type="entry name" value="PROTEIN-S ISOPRENYLCYSTEINE O-METHYLTRANSFERASE"/>
    <property type="match status" value="1"/>
</dbReference>
<comment type="caution">
    <text evidence="7">The sequence shown here is derived from an EMBL/GenBank/DDBJ whole genome shotgun (WGS) entry which is preliminary data.</text>
</comment>
<keyword evidence="5" id="KW-0489">Methyltransferase</keyword>
<keyword evidence="3" id="KW-1133">Transmembrane helix</keyword>
<reference evidence="7 8" key="1">
    <citation type="submission" date="2016-03" db="EMBL/GenBank/DDBJ databases">
        <title>Comparative genomics of the ectomycorrhizal sister species Rhizopogon vinicolor and Rhizopogon vesiculosus (Basidiomycota: Boletales) reveals a divergence of the mating type B locus.</title>
        <authorList>
            <person name="Mujic A.B."/>
            <person name="Kuo A."/>
            <person name="Tritt A."/>
            <person name="Lipzen A."/>
            <person name="Chen C."/>
            <person name="Johnson J."/>
            <person name="Sharma A."/>
            <person name="Barry K."/>
            <person name="Grigoriev I.V."/>
            <person name="Spatafora J.W."/>
        </authorList>
    </citation>
    <scope>NUCLEOTIDE SEQUENCE [LARGE SCALE GENOMIC DNA]</scope>
    <source>
        <strain evidence="7 8">AM-OR11-056</strain>
    </source>
</reference>
<evidence type="ECO:0000256" key="2">
    <source>
        <dbReference type="ARBA" id="ARBA00022692"/>
    </source>
</evidence>
<gene>
    <name evidence="7" type="ORF">AZE42_10496</name>
</gene>
<evidence type="ECO:0000256" key="6">
    <source>
        <dbReference type="SAM" id="SignalP"/>
    </source>
</evidence>
<dbReference type="GO" id="GO:0004671">
    <property type="term" value="F:protein C-terminal S-isoprenylcysteine carboxyl O-methyltransferase activity"/>
    <property type="evidence" value="ECO:0007669"/>
    <property type="project" value="UniProtKB-EC"/>
</dbReference>
<organism evidence="7 8">
    <name type="scientific">Rhizopogon vesiculosus</name>
    <dbReference type="NCBI Taxonomy" id="180088"/>
    <lineage>
        <taxon>Eukaryota</taxon>
        <taxon>Fungi</taxon>
        <taxon>Dikarya</taxon>
        <taxon>Basidiomycota</taxon>
        <taxon>Agaricomycotina</taxon>
        <taxon>Agaricomycetes</taxon>
        <taxon>Agaricomycetidae</taxon>
        <taxon>Boletales</taxon>
        <taxon>Suillineae</taxon>
        <taxon>Rhizopogonaceae</taxon>
        <taxon>Rhizopogon</taxon>
    </lineage>
</organism>
<feature type="chain" id="PRO_5012927498" description="Protein-S-isoprenylcysteine O-methyltransferase" evidence="6">
    <location>
        <begin position="16"/>
        <end position="239"/>
    </location>
</feature>
<evidence type="ECO:0000313" key="7">
    <source>
        <dbReference type="EMBL" id="OJA14333.1"/>
    </source>
</evidence>
<proteinExistence type="inferred from homology"/>
<dbReference type="EC" id="2.1.1.100" evidence="5"/>
<evidence type="ECO:0000256" key="3">
    <source>
        <dbReference type="ARBA" id="ARBA00022989"/>
    </source>
</evidence>
<dbReference type="EMBL" id="LVVM01003762">
    <property type="protein sequence ID" value="OJA14333.1"/>
    <property type="molecule type" value="Genomic_DNA"/>
</dbReference>
<dbReference type="Proteomes" id="UP000183567">
    <property type="component" value="Unassembled WGS sequence"/>
</dbReference>
<dbReference type="OrthoDB" id="422086at2759"/>
<keyword evidence="8" id="KW-1185">Reference proteome</keyword>
<evidence type="ECO:0000256" key="1">
    <source>
        <dbReference type="ARBA" id="ARBA00004141"/>
    </source>
</evidence>
<comment type="similarity">
    <text evidence="5">Belongs to the class VI-like SAM-binding methyltransferase superfamily. Isoprenylcysteine carboxyl methyltransferase family.</text>
</comment>
<accession>A0A1J8PZS5</accession>
<name>A0A1J8PZS5_9AGAM</name>
<dbReference type="GO" id="GO:0032259">
    <property type="term" value="P:methylation"/>
    <property type="evidence" value="ECO:0007669"/>
    <property type="project" value="UniProtKB-KW"/>
</dbReference>
<evidence type="ECO:0000256" key="5">
    <source>
        <dbReference type="RuleBase" id="RU362022"/>
    </source>
</evidence>
<evidence type="ECO:0000256" key="4">
    <source>
        <dbReference type="ARBA" id="ARBA00023136"/>
    </source>
</evidence>
<dbReference type="InterPro" id="IPR007269">
    <property type="entry name" value="ICMT_MeTrfase"/>
</dbReference>
<keyword evidence="5" id="KW-0949">S-adenosyl-L-methionine</keyword>
<keyword evidence="6" id="KW-0732">Signal</keyword>
<comment type="subcellular location">
    <subcellularLocation>
        <location evidence="5">Endoplasmic reticulum membrane</location>
        <topology evidence="5">Multi-pass membrane protein</topology>
    </subcellularLocation>
    <subcellularLocation>
        <location evidence="1">Membrane</location>
        <topology evidence="1">Multi-pass membrane protein</topology>
    </subcellularLocation>
</comment>
<feature type="signal peptide" evidence="6">
    <location>
        <begin position="1"/>
        <end position="15"/>
    </location>
</feature>
<keyword evidence="5" id="KW-0256">Endoplasmic reticulum</keyword>
<comment type="catalytic activity">
    <reaction evidence="5">
        <text>[protein]-C-terminal S-[(2E,6E)-farnesyl]-L-cysteine + S-adenosyl-L-methionine = [protein]-C-terminal S-[(2E,6E)-farnesyl]-L-cysteine methyl ester + S-adenosyl-L-homocysteine</text>
        <dbReference type="Rhea" id="RHEA:21672"/>
        <dbReference type="Rhea" id="RHEA-COMP:12125"/>
        <dbReference type="Rhea" id="RHEA-COMP:12126"/>
        <dbReference type="ChEBI" id="CHEBI:57856"/>
        <dbReference type="ChEBI" id="CHEBI:59789"/>
        <dbReference type="ChEBI" id="CHEBI:90510"/>
        <dbReference type="ChEBI" id="CHEBI:90511"/>
        <dbReference type="EC" id="2.1.1.100"/>
    </reaction>
</comment>